<feature type="transmembrane region" description="Helical" evidence="1">
    <location>
        <begin position="153"/>
        <end position="171"/>
    </location>
</feature>
<dbReference type="RefSeq" id="WP_183624376.1">
    <property type="nucleotide sequence ID" value="NZ_JACHWJ010000002.1"/>
</dbReference>
<feature type="transmembrane region" description="Helical" evidence="1">
    <location>
        <begin position="247"/>
        <end position="265"/>
    </location>
</feature>
<feature type="transmembrane region" description="Helical" evidence="1">
    <location>
        <begin position="16"/>
        <end position="34"/>
    </location>
</feature>
<keyword evidence="1" id="KW-0472">Membrane</keyword>
<dbReference type="Pfam" id="PF04332">
    <property type="entry name" value="DUF475"/>
    <property type="match status" value="1"/>
</dbReference>
<feature type="transmembrane region" description="Helical" evidence="1">
    <location>
        <begin position="177"/>
        <end position="196"/>
    </location>
</feature>
<accession>A0A7W4YG82</accession>
<evidence type="ECO:0000313" key="2">
    <source>
        <dbReference type="EMBL" id="MBB2957605.1"/>
    </source>
</evidence>
<evidence type="ECO:0008006" key="4">
    <source>
        <dbReference type="Google" id="ProtNLM"/>
    </source>
</evidence>
<evidence type="ECO:0000256" key="1">
    <source>
        <dbReference type="SAM" id="Phobius"/>
    </source>
</evidence>
<dbReference type="InterPro" id="IPR007427">
    <property type="entry name" value="DUF475"/>
</dbReference>
<evidence type="ECO:0000313" key="3">
    <source>
        <dbReference type="Proteomes" id="UP000545286"/>
    </source>
</evidence>
<feature type="transmembrane region" description="Helical" evidence="1">
    <location>
        <begin position="286"/>
        <end position="304"/>
    </location>
</feature>
<comment type="caution">
    <text evidence="2">The sequence shown here is derived from an EMBL/GenBank/DDBJ whole genome shotgun (WGS) entry which is preliminary data.</text>
</comment>
<feature type="transmembrane region" description="Helical" evidence="1">
    <location>
        <begin position="208"/>
        <end position="227"/>
    </location>
</feature>
<feature type="transmembrane region" description="Helical" evidence="1">
    <location>
        <begin position="310"/>
        <end position="330"/>
    </location>
</feature>
<dbReference type="AlphaFoldDB" id="A0A7W4YG82"/>
<keyword evidence="3" id="KW-1185">Reference proteome</keyword>
<proteinExistence type="predicted"/>
<dbReference type="EMBL" id="JACHWJ010000002">
    <property type="protein sequence ID" value="MBB2957605.1"/>
    <property type="molecule type" value="Genomic_DNA"/>
</dbReference>
<feature type="transmembrane region" description="Helical" evidence="1">
    <location>
        <begin position="54"/>
        <end position="71"/>
    </location>
</feature>
<feature type="transmembrane region" description="Helical" evidence="1">
    <location>
        <begin position="110"/>
        <end position="128"/>
    </location>
</feature>
<sequence>MLAVVVGVVVWEMLRLQIAVAFLFTVVLEIAMGVKSSVPMAGVASRIDDRSRRVFLTFGIVLGVVFDRLLIPELAVAAEHLSTGDVGRALREIVDEPDLFAADLLAVRPLLAAFGAVFVWLVFAEYLFNTDRTERRAWLGAPEAALARVERPWLVSAITAAAGATTVAVFVEGTSSVVILAMGAAGGATYALSKGISRWARRSTGRRAVSVHAGTVIFERALVIFLMCEILDGVSVLQSMKVVPQPILQILVVGAAVTVGAVVLARASSRVVEAEGLSRNKHLRAGAAYVLGVLSIMLWASLLFPIPGIIAAWVGTVIILAAFVTSWQSWDDLRASLLRRTPTTQSKLTPDEAELPR</sequence>
<keyword evidence="1" id="KW-1133">Transmembrane helix</keyword>
<gene>
    <name evidence="2" type="ORF">FHX72_001742</name>
</gene>
<organism evidence="2 3">
    <name type="scientific">Pseudoclavibacter helvolus</name>
    <dbReference type="NCBI Taxonomy" id="255205"/>
    <lineage>
        <taxon>Bacteria</taxon>
        <taxon>Bacillati</taxon>
        <taxon>Actinomycetota</taxon>
        <taxon>Actinomycetes</taxon>
        <taxon>Micrococcales</taxon>
        <taxon>Microbacteriaceae</taxon>
        <taxon>Pseudoclavibacter</taxon>
    </lineage>
</organism>
<protein>
    <recommendedName>
        <fullName evidence="4">DUF475 domain-containing protein</fullName>
    </recommendedName>
</protein>
<keyword evidence="1" id="KW-0812">Transmembrane</keyword>
<name>A0A7W4YG82_9MICO</name>
<dbReference type="Proteomes" id="UP000545286">
    <property type="component" value="Unassembled WGS sequence"/>
</dbReference>
<reference evidence="2 3" key="1">
    <citation type="submission" date="2020-08" db="EMBL/GenBank/DDBJ databases">
        <title>Sequencing the genomes of 1000 actinobacteria strains.</title>
        <authorList>
            <person name="Klenk H.-P."/>
        </authorList>
    </citation>
    <scope>NUCLEOTIDE SEQUENCE [LARGE SCALE GENOMIC DNA]</scope>
    <source>
        <strain evidence="2 3">DSM 20419</strain>
    </source>
</reference>